<feature type="transmembrane region" description="Helical" evidence="11">
    <location>
        <begin position="341"/>
        <end position="363"/>
    </location>
</feature>
<keyword evidence="14" id="KW-1185">Reference proteome</keyword>
<dbReference type="InterPro" id="IPR008915">
    <property type="entry name" value="Peptidase_M50"/>
</dbReference>
<dbReference type="SUPFAM" id="SSF50156">
    <property type="entry name" value="PDZ domain-like"/>
    <property type="match status" value="1"/>
</dbReference>
<evidence type="ECO:0000256" key="1">
    <source>
        <dbReference type="ARBA" id="ARBA00001947"/>
    </source>
</evidence>
<dbReference type="InterPro" id="IPR036034">
    <property type="entry name" value="PDZ_sf"/>
</dbReference>
<dbReference type="PANTHER" id="PTHR42837:SF2">
    <property type="entry name" value="MEMBRANE METALLOPROTEASE ARASP2, CHLOROPLASTIC-RELATED"/>
    <property type="match status" value="1"/>
</dbReference>
<evidence type="ECO:0000256" key="10">
    <source>
        <dbReference type="ARBA" id="ARBA00023136"/>
    </source>
</evidence>
<feature type="domain" description="PDZ" evidence="12">
    <location>
        <begin position="118"/>
        <end position="197"/>
    </location>
</feature>
<accession>A0A7G9SDI3</accession>
<comment type="similarity">
    <text evidence="3">Belongs to the peptidase M50B family.</text>
</comment>
<evidence type="ECO:0000313" key="13">
    <source>
        <dbReference type="EMBL" id="QNN65908.1"/>
    </source>
</evidence>
<feature type="transmembrane region" description="Helical" evidence="11">
    <location>
        <begin position="6"/>
        <end position="24"/>
    </location>
</feature>
<keyword evidence="7" id="KW-0862">Zinc</keyword>
<name>A0A7G9SDI3_9SPHN</name>
<dbReference type="InterPro" id="IPR004387">
    <property type="entry name" value="Pept_M50_Zn"/>
</dbReference>
<evidence type="ECO:0000256" key="4">
    <source>
        <dbReference type="ARBA" id="ARBA00022670"/>
    </source>
</evidence>
<keyword evidence="4 13" id="KW-0645">Protease</keyword>
<evidence type="ECO:0000256" key="7">
    <source>
        <dbReference type="ARBA" id="ARBA00022833"/>
    </source>
</evidence>
<gene>
    <name evidence="13" type="ORF">H9L12_05120</name>
</gene>
<evidence type="ECO:0000256" key="6">
    <source>
        <dbReference type="ARBA" id="ARBA00022801"/>
    </source>
</evidence>
<dbReference type="KEGG" id="srhi:H9L12_05120"/>
<dbReference type="AlphaFoldDB" id="A0A7G9SDI3"/>
<evidence type="ECO:0000256" key="8">
    <source>
        <dbReference type="ARBA" id="ARBA00022989"/>
    </source>
</evidence>
<sequence length="376" mass="41341">MLSQPPLWFIVIAFVLAIGPLVFIHEMGHYLVARWFGIGAETFSIGFGREIVGWTDKRGTRWKVGWLPLGGYVKFVGDMNAASQPGNDDGLDEAQRAQAFHLKPVWQRFLVVLAGPMANFLLAIAIFAAFFATFGMPRTPSIVNMVEPASAAAKAGLRPADEIVAINGQRTTSFEDLQRIVLIRPDERVRMDIVREGRPQSLDVTIGAREIADEFGQKFKVGVLGVGRQDRVLERLPLTEIIPMSVGYTYRLTRSMIDGLGQILVGTRSTKDLGGPLKMAQIAGQQATLGPFEFFQLLALFSINLGFINLLPVPMLDGGHLAFYTVEAVRRRPLSVKAQEWAFRGGLALLLALLMFTTVNDLASFGIADRLGRLIG</sequence>
<evidence type="ECO:0000256" key="5">
    <source>
        <dbReference type="ARBA" id="ARBA00022692"/>
    </source>
</evidence>
<dbReference type="GO" id="GO:0016020">
    <property type="term" value="C:membrane"/>
    <property type="evidence" value="ECO:0007669"/>
    <property type="project" value="UniProtKB-SubCell"/>
</dbReference>
<dbReference type="PANTHER" id="PTHR42837">
    <property type="entry name" value="REGULATOR OF SIGMA-E PROTEASE RSEP"/>
    <property type="match status" value="1"/>
</dbReference>
<keyword evidence="8 11" id="KW-1133">Transmembrane helix</keyword>
<comment type="subcellular location">
    <subcellularLocation>
        <location evidence="2">Membrane</location>
        <topology evidence="2">Multi-pass membrane protein</topology>
    </subcellularLocation>
</comment>
<protein>
    <submittedName>
        <fullName evidence="13">RIP metalloprotease</fullName>
    </submittedName>
</protein>
<evidence type="ECO:0000256" key="11">
    <source>
        <dbReference type="SAM" id="Phobius"/>
    </source>
</evidence>
<feature type="transmembrane region" description="Helical" evidence="11">
    <location>
        <begin position="109"/>
        <end position="134"/>
    </location>
</feature>
<evidence type="ECO:0000259" key="12">
    <source>
        <dbReference type="SMART" id="SM00228"/>
    </source>
</evidence>
<keyword evidence="9 13" id="KW-0482">Metalloprotease</keyword>
<keyword evidence="10 11" id="KW-0472">Membrane</keyword>
<reference evidence="13 14" key="1">
    <citation type="submission" date="2020-08" db="EMBL/GenBank/DDBJ databases">
        <title>Genome sequence of Sphingomonas rhizophila KACC 19189T.</title>
        <authorList>
            <person name="Hyun D.-W."/>
            <person name="Bae J.-W."/>
        </authorList>
    </citation>
    <scope>NUCLEOTIDE SEQUENCE [LARGE SCALE GENOMIC DNA]</scope>
    <source>
        <strain evidence="13 14">KACC 19189</strain>
    </source>
</reference>
<dbReference type="RefSeq" id="WP_187542893.1">
    <property type="nucleotide sequence ID" value="NZ_CP060717.1"/>
</dbReference>
<dbReference type="Pfam" id="PF17820">
    <property type="entry name" value="PDZ_6"/>
    <property type="match status" value="1"/>
</dbReference>
<evidence type="ECO:0000256" key="3">
    <source>
        <dbReference type="ARBA" id="ARBA00007931"/>
    </source>
</evidence>
<evidence type="ECO:0000313" key="14">
    <source>
        <dbReference type="Proteomes" id="UP000515955"/>
    </source>
</evidence>
<evidence type="ECO:0000256" key="2">
    <source>
        <dbReference type="ARBA" id="ARBA00004141"/>
    </source>
</evidence>
<comment type="cofactor">
    <cofactor evidence="1">
        <name>Zn(2+)</name>
        <dbReference type="ChEBI" id="CHEBI:29105"/>
    </cofactor>
</comment>
<dbReference type="SMART" id="SM00228">
    <property type="entry name" value="PDZ"/>
    <property type="match status" value="1"/>
</dbReference>
<dbReference type="Pfam" id="PF02163">
    <property type="entry name" value="Peptidase_M50"/>
    <property type="match status" value="1"/>
</dbReference>
<evidence type="ECO:0000256" key="9">
    <source>
        <dbReference type="ARBA" id="ARBA00023049"/>
    </source>
</evidence>
<dbReference type="GO" id="GO:0004222">
    <property type="term" value="F:metalloendopeptidase activity"/>
    <property type="evidence" value="ECO:0007669"/>
    <property type="project" value="InterPro"/>
</dbReference>
<dbReference type="InterPro" id="IPR001478">
    <property type="entry name" value="PDZ"/>
</dbReference>
<keyword evidence="5 11" id="KW-0812">Transmembrane</keyword>
<keyword evidence="6" id="KW-0378">Hydrolase</keyword>
<dbReference type="Gene3D" id="2.30.42.10">
    <property type="match status" value="1"/>
</dbReference>
<proteinExistence type="inferred from homology"/>
<dbReference type="CDD" id="cd23081">
    <property type="entry name" value="cpPDZ_EcRseP-like"/>
    <property type="match status" value="1"/>
</dbReference>
<dbReference type="GO" id="GO:0006508">
    <property type="term" value="P:proteolysis"/>
    <property type="evidence" value="ECO:0007669"/>
    <property type="project" value="UniProtKB-KW"/>
</dbReference>
<dbReference type="EMBL" id="CP060717">
    <property type="protein sequence ID" value="QNN65908.1"/>
    <property type="molecule type" value="Genomic_DNA"/>
</dbReference>
<dbReference type="Proteomes" id="UP000515955">
    <property type="component" value="Chromosome"/>
</dbReference>
<dbReference type="CDD" id="cd06163">
    <property type="entry name" value="S2P-M50_PDZ_RseP-like"/>
    <property type="match status" value="1"/>
</dbReference>
<organism evidence="13 14">
    <name type="scientific">Sphingomonas rhizophila</name>
    <dbReference type="NCBI Taxonomy" id="2071607"/>
    <lineage>
        <taxon>Bacteria</taxon>
        <taxon>Pseudomonadati</taxon>
        <taxon>Pseudomonadota</taxon>
        <taxon>Alphaproteobacteria</taxon>
        <taxon>Sphingomonadales</taxon>
        <taxon>Sphingomonadaceae</taxon>
        <taxon>Sphingomonas</taxon>
    </lineage>
</organism>
<dbReference type="InterPro" id="IPR041489">
    <property type="entry name" value="PDZ_6"/>
</dbReference>